<dbReference type="InterPro" id="IPR050090">
    <property type="entry name" value="Tyrosine_recombinase_XerCD"/>
</dbReference>
<accession>C0CPL7</accession>
<evidence type="ECO:0000256" key="1">
    <source>
        <dbReference type="ARBA" id="ARBA00003283"/>
    </source>
</evidence>
<gene>
    <name evidence="9" type="ORF">RUMHYD_02818</name>
</gene>
<feature type="domain" description="Tyr recombinase" evidence="7">
    <location>
        <begin position="175"/>
        <end position="401"/>
    </location>
</feature>
<dbReference type="Gene3D" id="1.10.443.10">
    <property type="entry name" value="Intergrase catalytic core"/>
    <property type="match status" value="1"/>
</dbReference>
<dbReference type="GeneID" id="86822619"/>
<evidence type="ECO:0000256" key="4">
    <source>
        <dbReference type="ARBA" id="ARBA00023125"/>
    </source>
</evidence>
<dbReference type="InterPro" id="IPR011010">
    <property type="entry name" value="DNA_brk_join_enz"/>
</dbReference>
<dbReference type="Pfam" id="PF14657">
    <property type="entry name" value="Arm-DNA-bind_4"/>
    <property type="match status" value="1"/>
</dbReference>
<evidence type="ECO:0000259" key="8">
    <source>
        <dbReference type="PROSITE" id="PS51900"/>
    </source>
</evidence>
<dbReference type="PANTHER" id="PTHR30349:SF64">
    <property type="entry name" value="PROPHAGE INTEGRASE INTD-RELATED"/>
    <property type="match status" value="1"/>
</dbReference>
<keyword evidence="4 6" id="KW-0238">DNA-binding</keyword>
<organism evidence="9 10">
    <name type="scientific">Blautia hydrogenotrophica (strain DSM 10507 / JCM 14656 / S5a33)</name>
    <name type="common">Ruminococcus hydrogenotrophicus</name>
    <dbReference type="NCBI Taxonomy" id="476272"/>
    <lineage>
        <taxon>Bacteria</taxon>
        <taxon>Bacillati</taxon>
        <taxon>Bacillota</taxon>
        <taxon>Clostridia</taxon>
        <taxon>Lachnospirales</taxon>
        <taxon>Lachnospiraceae</taxon>
        <taxon>Blautia</taxon>
    </lineage>
</organism>
<evidence type="ECO:0000256" key="5">
    <source>
        <dbReference type="ARBA" id="ARBA00023172"/>
    </source>
</evidence>
<feature type="domain" description="Core-binding (CB)" evidence="8">
    <location>
        <begin position="63"/>
        <end position="147"/>
    </location>
</feature>
<sequence length="408" mass="47169">MGELRTRKRGKTWEYSFEGAKIDGKRKPISKGGFRTKADALNAGIKAKAEYDSGGRVFTPSAISLSDYLDYWYKRYASKLTYKTQDTYKNHIRLHIKPYLGSYRISSLEPDVIQEWVDEVLHSQKKLARQSIANILGVLSGALNYAVQPLRYIRSNPCIYVKIPDIKVDKKAKDHTDFVLSKEDWKQIKEYFSSAPESHSYLFFPLIVGYHTGERIGEIFGTDLLADYNPVRHTLSVSHQLQKQKGILLYTNPKYDSFRINKIDSLLEAEIQKELKRRECDRLRYREYYKNTYLLPDNTIVQLPADSQVPDSYQEIWPLGVKQDGTILTTEHAKHMSRIVKDKVGIELFHPHCLRHTHGTILAQSGASPKTIMERLGHKNIKVTMERYVFNTEEMQNQAVSLFENAIK</sequence>
<dbReference type="PROSITE" id="PS51898">
    <property type="entry name" value="TYR_RECOMBINASE"/>
    <property type="match status" value="1"/>
</dbReference>
<evidence type="ECO:0000256" key="2">
    <source>
        <dbReference type="ARBA" id="ARBA00008857"/>
    </source>
</evidence>
<comment type="caution">
    <text evidence="9">The sequence shown here is derived from an EMBL/GenBank/DDBJ whole genome shotgun (WGS) entry which is preliminary data.</text>
</comment>
<dbReference type="Gene3D" id="1.10.150.130">
    <property type="match status" value="1"/>
</dbReference>
<dbReference type="InterPro" id="IPR028259">
    <property type="entry name" value="AP2-like_int_N"/>
</dbReference>
<name>C0CPL7_BLAHS</name>
<dbReference type="Proteomes" id="UP000003100">
    <property type="component" value="Unassembled WGS sequence"/>
</dbReference>
<evidence type="ECO:0000256" key="6">
    <source>
        <dbReference type="PROSITE-ProRule" id="PRU01248"/>
    </source>
</evidence>
<reference evidence="9 10" key="1">
    <citation type="submission" date="2009-01" db="EMBL/GenBank/DDBJ databases">
        <authorList>
            <person name="Fulton L."/>
            <person name="Clifton S."/>
            <person name="Fulton B."/>
            <person name="Xu J."/>
            <person name="Minx P."/>
            <person name="Pepin K.H."/>
            <person name="Johnson M."/>
            <person name="Bhonagiri V."/>
            <person name="Nash W.E."/>
            <person name="Mardis E.R."/>
            <person name="Wilson R.K."/>
        </authorList>
    </citation>
    <scope>NUCLEOTIDE SEQUENCE [LARGE SCALE GENOMIC DNA]</scope>
    <source>
        <strain evidence="10">DSM 10507 / JCM 14656 / S5a33</strain>
    </source>
</reference>
<dbReference type="GO" id="GO:0015074">
    <property type="term" value="P:DNA integration"/>
    <property type="evidence" value="ECO:0007669"/>
    <property type="project" value="UniProtKB-KW"/>
</dbReference>
<dbReference type="InterPro" id="IPR002104">
    <property type="entry name" value="Integrase_catalytic"/>
</dbReference>
<dbReference type="PROSITE" id="PS51900">
    <property type="entry name" value="CB"/>
    <property type="match status" value="1"/>
</dbReference>
<reference evidence="9 10" key="2">
    <citation type="submission" date="2009-02" db="EMBL/GenBank/DDBJ databases">
        <title>Draft genome sequence of Blautia hydrogenotrophica DSM 10507 (Ruminococcus hydrogenotrophicus DSM 10507).</title>
        <authorList>
            <person name="Sudarsanam P."/>
            <person name="Ley R."/>
            <person name="Guruge J."/>
            <person name="Turnbaugh P.J."/>
            <person name="Mahowald M."/>
            <person name="Liep D."/>
            <person name="Gordon J."/>
        </authorList>
    </citation>
    <scope>NUCLEOTIDE SEQUENCE [LARGE SCALE GENOMIC DNA]</scope>
    <source>
        <strain evidence="10">DSM 10507 / JCM 14656 / S5a33</strain>
    </source>
</reference>
<dbReference type="SUPFAM" id="SSF56349">
    <property type="entry name" value="DNA breaking-rejoining enzymes"/>
    <property type="match status" value="1"/>
</dbReference>
<dbReference type="eggNOG" id="COG0582">
    <property type="taxonomic scope" value="Bacteria"/>
</dbReference>
<comment type="similarity">
    <text evidence="2">Belongs to the 'phage' integrase family.</text>
</comment>
<evidence type="ECO:0000259" key="7">
    <source>
        <dbReference type="PROSITE" id="PS51898"/>
    </source>
</evidence>
<evidence type="ECO:0000256" key="3">
    <source>
        <dbReference type="ARBA" id="ARBA00022908"/>
    </source>
</evidence>
<keyword evidence="10" id="KW-1185">Reference proteome</keyword>
<dbReference type="AlphaFoldDB" id="C0CPL7"/>
<dbReference type="Pfam" id="PF00589">
    <property type="entry name" value="Phage_integrase"/>
    <property type="match status" value="1"/>
</dbReference>
<dbReference type="RefSeq" id="WP_005950494.1">
    <property type="nucleotide sequence ID" value="NZ_CP136423.1"/>
</dbReference>
<evidence type="ECO:0000313" key="9">
    <source>
        <dbReference type="EMBL" id="EEG48278.1"/>
    </source>
</evidence>
<dbReference type="PANTHER" id="PTHR30349">
    <property type="entry name" value="PHAGE INTEGRASE-RELATED"/>
    <property type="match status" value="1"/>
</dbReference>
<dbReference type="InterPro" id="IPR013762">
    <property type="entry name" value="Integrase-like_cat_sf"/>
</dbReference>
<dbReference type="PATRIC" id="fig|476272.21.peg.950"/>
<dbReference type="GO" id="GO:0003677">
    <property type="term" value="F:DNA binding"/>
    <property type="evidence" value="ECO:0007669"/>
    <property type="project" value="UniProtKB-UniRule"/>
</dbReference>
<dbReference type="HOGENOM" id="CLU_027562_17_1_9"/>
<dbReference type="InterPro" id="IPR010998">
    <property type="entry name" value="Integrase_recombinase_N"/>
</dbReference>
<comment type="function">
    <text evidence="1">Site-specific tyrosine recombinase, which acts by catalyzing the cutting and rejoining of the recombining DNA molecules.</text>
</comment>
<keyword evidence="5" id="KW-0233">DNA recombination</keyword>
<dbReference type="GO" id="GO:0006310">
    <property type="term" value="P:DNA recombination"/>
    <property type="evidence" value="ECO:0007669"/>
    <property type="project" value="UniProtKB-KW"/>
</dbReference>
<protein>
    <recommendedName>
        <fullName evidence="11">Integrase</fullName>
    </recommendedName>
</protein>
<keyword evidence="3" id="KW-0229">DNA integration</keyword>
<evidence type="ECO:0008006" key="11">
    <source>
        <dbReference type="Google" id="ProtNLM"/>
    </source>
</evidence>
<proteinExistence type="inferred from homology"/>
<dbReference type="Pfam" id="PF14659">
    <property type="entry name" value="Phage_int_SAM_3"/>
    <property type="match status" value="1"/>
</dbReference>
<dbReference type="EMBL" id="ACBZ01000156">
    <property type="protein sequence ID" value="EEG48278.1"/>
    <property type="molecule type" value="Genomic_DNA"/>
</dbReference>
<dbReference type="InterPro" id="IPR004107">
    <property type="entry name" value="Integrase_SAM-like_N"/>
</dbReference>
<evidence type="ECO:0000313" key="10">
    <source>
        <dbReference type="Proteomes" id="UP000003100"/>
    </source>
</evidence>
<dbReference type="InterPro" id="IPR044068">
    <property type="entry name" value="CB"/>
</dbReference>